<accession>A0A839E493</accession>
<keyword evidence="2" id="KW-1185">Reference proteome</keyword>
<comment type="caution">
    <text evidence="1">The sequence shown here is derived from an EMBL/GenBank/DDBJ whole genome shotgun (WGS) entry which is preliminary data.</text>
</comment>
<evidence type="ECO:0000313" key="2">
    <source>
        <dbReference type="Proteomes" id="UP000585905"/>
    </source>
</evidence>
<dbReference type="Proteomes" id="UP000585905">
    <property type="component" value="Unassembled WGS sequence"/>
</dbReference>
<sequence>MSLEWEGEAVDRDAARRAAQERERLLAGQVGDPITIANEFAEITVRRVETRNGSRLLIDAPRAGQWVAIDPIELEALTWQTPDTFSAMIARPFEPLFVEGAGTYDAEVSGVDNH</sequence>
<protein>
    <recommendedName>
        <fullName evidence="3">Dihydrodiol dehydrogenase</fullName>
    </recommendedName>
</protein>
<dbReference type="AlphaFoldDB" id="A0A839E493"/>
<name>A0A839E493_9MICO</name>
<organism evidence="1 2">
    <name type="scientific">Microcella alkalica</name>
    <dbReference type="NCBI Taxonomy" id="355930"/>
    <lineage>
        <taxon>Bacteria</taxon>
        <taxon>Bacillati</taxon>
        <taxon>Actinomycetota</taxon>
        <taxon>Actinomycetes</taxon>
        <taxon>Micrococcales</taxon>
        <taxon>Microbacteriaceae</taxon>
        <taxon>Microcella</taxon>
    </lineage>
</organism>
<evidence type="ECO:0008006" key="3">
    <source>
        <dbReference type="Google" id="ProtNLM"/>
    </source>
</evidence>
<dbReference type="RefSeq" id="WP_182490331.1">
    <property type="nucleotide sequence ID" value="NZ_BAAAOV010000010.1"/>
</dbReference>
<reference evidence="1 2" key="1">
    <citation type="submission" date="2020-07" db="EMBL/GenBank/DDBJ databases">
        <title>Sequencing the genomes of 1000 actinobacteria strains.</title>
        <authorList>
            <person name="Klenk H.-P."/>
        </authorList>
    </citation>
    <scope>NUCLEOTIDE SEQUENCE [LARGE SCALE GENOMIC DNA]</scope>
    <source>
        <strain evidence="1 2">DSM 19663</strain>
    </source>
</reference>
<dbReference type="EMBL" id="JACGWX010000002">
    <property type="protein sequence ID" value="MBA8847499.1"/>
    <property type="molecule type" value="Genomic_DNA"/>
</dbReference>
<proteinExistence type="predicted"/>
<evidence type="ECO:0000313" key="1">
    <source>
        <dbReference type="EMBL" id="MBA8847499.1"/>
    </source>
</evidence>
<gene>
    <name evidence="1" type="ORF">FHX53_001084</name>
</gene>